<dbReference type="HOGENOM" id="CLU_677233_0_0_1"/>
<dbReference type="AlphaFoldDB" id="Q54FL4"/>
<dbReference type="PANTHER" id="PTHR39532">
    <property type="entry name" value="F-BOX DOMAIN-CONTAINING PROTEIN-RELATED"/>
    <property type="match status" value="1"/>
</dbReference>
<accession>Q54FL4</accession>
<keyword evidence="3" id="KW-1185">Reference proteome</keyword>
<organism evidence="2 3">
    <name type="scientific">Dictyostelium discoideum</name>
    <name type="common">Social amoeba</name>
    <dbReference type="NCBI Taxonomy" id="44689"/>
    <lineage>
        <taxon>Eukaryota</taxon>
        <taxon>Amoebozoa</taxon>
        <taxon>Evosea</taxon>
        <taxon>Eumycetozoa</taxon>
        <taxon>Dictyostelia</taxon>
        <taxon>Dictyosteliales</taxon>
        <taxon>Dictyosteliaceae</taxon>
        <taxon>Dictyostelium</taxon>
    </lineage>
</organism>
<dbReference type="VEuPathDB" id="AmoebaDB:DDB_G0290839"/>
<feature type="compositionally biased region" description="Low complexity" evidence="1">
    <location>
        <begin position="142"/>
        <end position="153"/>
    </location>
</feature>
<comment type="caution">
    <text evidence="2">The sequence shown here is derived from an EMBL/GenBank/DDBJ whole genome shotgun (WGS) entry which is preliminary data.</text>
</comment>
<evidence type="ECO:0000313" key="3">
    <source>
        <dbReference type="Proteomes" id="UP000002195"/>
    </source>
</evidence>
<evidence type="ECO:0000313" key="2">
    <source>
        <dbReference type="EMBL" id="EAL62053.1"/>
    </source>
</evidence>
<feature type="non-terminal residue" evidence="2">
    <location>
        <position position="407"/>
    </location>
</feature>
<proteinExistence type="predicted"/>
<dbReference type="PaxDb" id="44689-DDB0220610"/>
<feature type="region of interest" description="Disordered" evidence="1">
    <location>
        <begin position="142"/>
        <end position="186"/>
    </location>
</feature>
<gene>
    <name evidence="2" type="ORF">DDB_G0290839</name>
</gene>
<dbReference type="GeneID" id="8627823"/>
<protein>
    <submittedName>
        <fullName evidence="2">Uncharacterized protein</fullName>
    </submittedName>
</protein>
<dbReference type="RefSeq" id="XP_635526.1">
    <property type="nucleotide sequence ID" value="XM_630434.1"/>
</dbReference>
<sequence length="407" mass="47579">MTNNINFQENWKKVFSNDELPPLSISSSDGGNNSFIENEEDYFNFDFKKVNENLSKLDLNLFNNDDGLNHPNNNNTNQDCDNACTGSGSIGGGGSVNENLSQLNNINNNINNNNNNNNYNSNNSNSICNSCDTTDGINNSSNSTITNSNSNDITNHHHHSHSTSGSSRGHHHHHHHHHSRSHSENNNYRYKIENLIDIIFNKFSYNRDYYYDLNKEFEKIHALSDLKYINNRKKLINFILLNDINNLKEYLTIEKLQSMGFKDYTHQKIPFDEMNEIFKYINSENELVRVLVSIEFIIYHQNNHNHSNKSEYSKFIAKLFFDISPIVFYCLTKINSNQDYHHHHSHLCDKFDFKSILNHEKVDEFFKDDPNSVFTKEEREKRLKLFKGIGFSLGSTIDIFFFFFNYF</sequence>
<dbReference type="OMA" id="YHYDESP"/>
<dbReference type="InParanoid" id="Q54FL4"/>
<dbReference type="EMBL" id="AAFI02000171">
    <property type="protein sequence ID" value="EAL62053.1"/>
    <property type="molecule type" value="Genomic_DNA"/>
</dbReference>
<dbReference type="dictyBase" id="DDB_G0290839"/>
<dbReference type="Proteomes" id="UP000002195">
    <property type="component" value="Unassembled WGS sequence"/>
</dbReference>
<dbReference type="eggNOG" id="ENOG502RHPN">
    <property type="taxonomic scope" value="Eukaryota"/>
</dbReference>
<dbReference type="KEGG" id="ddi:DDB_G0290839"/>
<name>Q54FL4_DICDI</name>
<dbReference type="PANTHER" id="PTHR39532:SF4">
    <property type="entry name" value="F-BOX DOMAIN-CONTAINING PROTEIN"/>
    <property type="match status" value="1"/>
</dbReference>
<reference evidence="2 3" key="1">
    <citation type="journal article" date="2005" name="Nature">
        <title>The genome of the social amoeba Dictyostelium discoideum.</title>
        <authorList>
            <consortium name="The Dictyostelium discoideum Sequencing Consortium"/>
            <person name="Eichinger L."/>
            <person name="Pachebat J.A."/>
            <person name="Glockner G."/>
            <person name="Rajandream M.A."/>
            <person name="Sucgang R."/>
            <person name="Berriman M."/>
            <person name="Song J."/>
            <person name="Olsen R."/>
            <person name="Szafranski K."/>
            <person name="Xu Q."/>
            <person name="Tunggal B."/>
            <person name="Kummerfeld S."/>
            <person name="Madera M."/>
            <person name="Konfortov B.A."/>
            <person name="Rivero F."/>
            <person name="Bankier A.T."/>
            <person name="Lehmann R."/>
            <person name="Hamlin N."/>
            <person name="Davies R."/>
            <person name="Gaudet P."/>
            <person name="Fey P."/>
            <person name="Pilcher K."/>
            <person name="Chen G."/>
            <person name="Saunders D."/>
            <person name="Sodergren E."/>
            <person name="Davis P."/>
            <person name="Kerhornou A."/>
            <person name="Nie X."/>
            <person name="Hall N."/>
            <person name="Anjard C."/>
            <person name="Hemphill L."/>
            <person name="Bason N."/>
            <person name="Farbrother P."/>
            <person name="Desany B."/>
            <person name="Just E."/>
            <person name="Morio T."/>
            <person name="Rost R."/>
            <person name="Churcher C."/>
            <person name="Cooper J."/>
            <person name="Haydock S."/>
            <person name="van Driessche N."/>
            <person name="Cronin A."/>
            <person name="Goodhead I."/>
            <person name="Muzny D."/>
            <person name="Mourier T."/>
            <person name="Pain A."/>
            <person name="Lu M."/>
            <person name="Harper D."/>
            <person name="Lindsay R."/>
            <person name="Hauser H."/>
            <person name="James K."/>
            <person name="Quiles M."/>
            <person name="Madan Babu M."/>
            <person name="Saito T."/>
            <person name="Buchrieser C."/>
            <person name="Wardroper A."/>
            <person name="Felder M."/>
            <person name="Thangavelu M."/>
            <person name="Johnson D."/>
            <person name="Knights A."/>
            <person name="Loulseged H."/>
            <person name="Mungall K."/>
            <person name="Oliver K."/>
            <person name="Price C."/>
            <person name="Quail M.A."/>
            <person name="Urushihara H."/>
            <person name="Hernandez J."/>
            <person name="Rabbinowitsch E."/>
            <person name="Steffen D."/>
            <person name="Sanders M."/>
            <person name="Ma J."/>
            <person name="Kohara Y."/>
            <person name="Sharp S."/>
            <person name="Simmonds M."/>
            <person name="Spiegler S."/>
            <person name="Tivey A."/>
            <person name="Sugano S."/>
            <person name="White B."/>
            <person name="Walker D."/>
            <person name="Woodward J."/>
            <person name="Winckler T."/>
            <person name="Tanaka Y."/>
            <person name="Shaulsky G."/>
            <person name="Schleicher M."/>
            <person name="Weinstock G."/>
            <person name="Rosenthal A."/>
            <person name="Cox E.C."/>
            <person name="Chisholm R.L."/>
            <person name="Gibbs R."/>
            <person name="Loomis W.F."/>
            <person name="Platzer M."/>
            <person name="Kay R.R."/>
            <person name="Williams J."/>
            <person name="Dear P.H."/>
            <person name="Noegel A.A."/>
            <person name="Barrell B."/>
            <person name="Kuspa A."/>
        </authorList>
    </citation>
    <scope>NUCLEOTIDE SEQUENCE [LARGE SCALE GENOMIC DNA]</scope>
    <source>
        <strain evidence="2 3">AX4</strain>
    </source>
</reference>
<dbReference type="SMR" id="Q54FL4"/>
<evidence type="ECO:0000256" key="1">
    <source>
        <dbReference type="SAM" id="MobiDB-lite"/>
    </source>
</evidence>
<feature type="compositionally biased region" description="Basic residues" evidence="1">
    <location>
        <begin position="168"/>
        <end position="180"/>
    </location>
</feature>